<dbReference type="Gene3D" id="2.40.70.10">
    <property type="entry name" value="Acid Proteases"/>
    <property type="match status" value="1"/>
</dbReference>
<accession>B4HBC3</accession>
<dbReference type="HOGENOM" id="CLU_752881_0_0_1"/>
<dbReference type="AlphaFoldDB" id="B4HBC3"/>
<dbReference type="InterPro" id="IPR021109">
    <property type="entry name" value="Peptidase_aspartic_dom_sf"/>
</dbReference>
<dbReference type="SUPFAM" id="SSF50630">
    <property type="entry name" value="Acid proteases"/>
    <property type="match status" value="1"/>
</dbReference>
<dbReference type="Proteomes" id="UP000008744">
    <property type="component" value="Unassembled WGS sequence"/>
</dbReference>
<dbReference type="EMBL" id="CH479251">
    <property type="protein sequence ID" value="EDW38656.1"/>
    <property type="molecule type" value="Genomic_DNA"/>
</dbReference>
<evidence type="ECO:0000313" key="2">
    <source>
        <dbReference type="Proteomes" id="UP000008744"/>
    </source>
</evidence>
<proteinExistence type="predicted"/>
<gene>
    <name evidence="1" type="primary">Dper\GL15379</name>
    <name evidence="1" type="ORF">Dper_GL15379</name>
</gene>
<dbReference type="CDD" id="cd00303">
    <property type="entry name" value="retropepsin_like"/>
    <property type="match status" value="1"/>
</dbReference>
<organism evidence="2">
    <name type="scientific">Drosophila persimilis</name>
    <name type="common">Fruit fly</name>
    <dbReference type="NCBI Taxonomy" id="7234"/>
    <lineage>
        <taxon>Eukaryota</taxon>
        <taxon>Metazoa</taxon>
        <taxon>Ecdysozoa</taxon>
        <taxon>Arthropoda</taxon>
        <taxon>Hexapoda</taxon>
        <taxon>Insecta</taxon>
        <taxon>Pterygota</taxon>
        <taxon>Neoptera</taxon>
        <taxon>Endopterygota</taxon>
        <taxon>Diptera</taxon>
        <taxon>Brachycera</taxon>
        <taxon>Muscomorpha</taxon>
        <taxon>Ephydroidea</taxon>
        <taxon>Drosophilidae</taxon>
        <taxon>Drosophila</taxon>
        <taxon>Sophophora</taxon>
    </lineage>
</organism>
<sequence>MTDPSPDQENLDAFTPTTSNRAASDVLYTVMAGTISAEMAKQTLAMSAAMAQLTEKLSQAISTGLQAASTASSRERSPIRIEQLSTGTRVEQHNIQPLLPNSHSQAASDQTRDYGQIFGQAPLPGEQSINYSTLGKGSTRSRLRRIAFNRQTRAERQMLLETVIGKLHDFRPYAQVTLLGNTVVGLLDTGASVCCIGGHLAKDVMEKTEYKRLSATGKTADGKSQDIIGRLTTEVSYRGESKKITFFLVPSLSGDLYLGIDFWKAFNLLPVSLLSEQLSVVSLSDPLRHWLVGTHASRLGAPYNDFCRSCRDEDEEETVEHLICSCPALRRRRLHHLGSAFLNHIWEMSTLCPRKIANFIRASVWVNC</sequence>
<evidence type="ECO:0000313" key="1">
    <source>
        <dbReference type="EMBL" id="EDW38656.1"/>
    </source>
</evidence>
<keyword evidence="2" id="KW-1185">Reference proteome</keyword>
<dbReference type="Pfam" id="PF13650">
    <property type="entry name" value="Asp_protease_2"/>
    <property type="match status" value="1"/>
</dbReference>
<reference evidence="1 2" key="1">
    <citation type="journal article" date="2007" name="Nature">
        <title>Evolution of genes and genomes on the Drosophila phylogeny.</title>
        <authorList>
            <consortium name="Drosophila 12 Genomes Consortium"/>
            <person name="Clark A.G."/>
            <person name="Eisen M.B."/>
            <person name="Smith D.R."/>
            <person name="Bergman C.M."/>
            <person name="Oliver B."/>
            <person name="Markow T.A."/>
            <person name="Kaufman T.C."/>
            <person name="Kellis M."/>
            <person name="Gelbart W."/>
            <person name="Iyer V.N."/>
            <person name="Pollard D.A."/>
            <person name="Sackton T.B."/>
            <person name="Larracuente A.M."/>
            <person name="Singh N.D."/>
            <person name="Abad J.P."/>
            <person name="Abt D.N."/>
            <person name="Adryan B."/>
            <person name="Aguade M."/>
            <person name="Akashi H."/>
            <person name="Anderson W.W."/>
            <person name="Aquadro C.F."/>
            <person name="Ardell D.H."/>
            <person name="Arguello R."/>
            <person name="Artieri C.G."/>
            <person name="Barbash D.A."/>
            <person name="Barker D."/>
            <person name="Barsanti P."/>
            <person name="Batterham P."/>
            <person name="Batzoglou S."/>
            <person name="Begun D."/>
            <person name="Bhutkar A."/>
            <person name="Blanco E."/>
            <person name="Bosak S.A."/>
            <person name="Bradley R.K."/>
            <person name="Brand A.D."/>
            <person name="Brent M.R."/>
            <person name="Brooks A.N."/>
            <person name="Brown R.H."/>
            <person name="Butlin R.K."/>
            <person name="Caggese C."/>
            <person name="Calvi B.R."/>
            <person name="Bernardo de Carvalho A."/>
            <person name="Caspi A."/>
            <person name="Castrezana S."/>
            <person name="Celniker S.E."/>
            <person name="Chang J.L."/>
            <person name="Chapple C."/>
            <person name="Chatterji S."/>
            <person name="Chinwalla A."/>
            <person name="Civetta A."/>
            <person name="Clifton S.W."/>
            <person name="Comeron J.M."/>
            <person name="Costello J.C."/>
            <person name="Coyne J.A."/>
            <person name="Daub J."/>
            <person name="David R.G."/>
            <person name="Delcher A.L."/>
            <person name="Delehaunty K."/>
            <person name="Do C.B."/>
            <person name="Ebling H."/>
            <person name="Edwards K."/>
            <person name="Eickbush T."/>
            <person name="Evans J.D."/>
            <person name="Filipski A."/>
            <person name="Findeiss S."/>
            <person name="Freyhult E."/>
            <person name="Fulton L."/>
            <person name="Fulton R."/>
            <person name="Garcia A.C."/>
            <person name="Gardiner A."/>
            <person name="Garfield D.A."/>
            <person name="Garvin B.E."/>
            <person name="Gibson G."/>
            <person name="Gilbert D."/>
            <person name="Gnerre S."/>
            <person name="Godfrey J."/>
            <person name="Good R."/>
            <person name="Gotea V."/>
            <person name="Gravely B."/>
            <person name="Greenberg A.J."/>
            <person name="Griffiths-Jones S."/>
            <person name="Gross S."/>
            <person name="Guigo R."/>
            <person name="Gustafson E.A."/>
            <person name="Haerty W."/>
            <person name="Hahn M.W."/>
            <person name="Halligan D.L."/>
            <person name="Halpern A.L."/>
            <person name="Halter G.M."/>
            <person name="Han M.V."/>
            <person name="Heger A."/>
            <person name="Hillier L."/>
            <person name="Hinrichs A.S."/>
            <person name="Holmes I."/>
            <person name="Hoskins R.A."/>
            <person name="Hubisz M.J."/>
            <person name="Hultmark D."/>
            <person name="Huntley M.A."/>
            <person name="Jaffe D.B."/>
            <person name="Jagadeeshan S."/>
            <person name="Jeck W.R."/>
            <person name="Johnson J."/>
            <person name="Jones C.D."/>
            <person name="Jordan W.C."/>
            <person name="Karpen G.H."/>
            <person name="Kataoka E."/>
            <person name="Keightley P.D."/>
            <person name="Kheradpour P."/>
            <person name="Kirkness E.F."/>
            <person name="Koerich L.B."/>
            <person name="Kristiansen K."/>
            <person name="Kudrna D."/>
            <person name="Kulathinal R.J."/>
            <person name="Kumar S."/>
            <person name="Kwok R."/>
            <person name="Lander E."/>
            <person name="Langley C.H."/>
            <person name="Lapoint R."/>
            <person name="Lazzaro B.P."/>
            <person name="Lee S.J."/>
            <person name="Levesque L."/>
            <person name="Li R."/>
            <person name="Lin C.F."/>
            <person name="Lin M.F."/>
            <person name="Lindblad-Toh K."/>
            <person name="Llopart A."/>
            <person name="Long M."/>
            <person name="Low L."/>
            <person name="Lozovsky E."/>
            <person name="Lu J."/>
            <person name="Luo M."/>
            <person name="Machado C.A."/>
            <person name="Makalowski W."/>
            <person name="Marzo M."/>
            <person name="Matsuda M."/>
            <person name="Matzkin L."/>
            <person name="McAllister B."/>
            <person name="McBride C.S."/>
            <person name="McKernan B."/>
            <person name="McKernan K."/>
            <person name="Mendez-Lago M."/>
            <person name="Minx P."/>
            <person name="Mollenhauer M.U."/>
            <person name="Montooth K."/>
            <person name="Mount S.M."/>
            <person name="Mu X."/>
            <person name="Myers E."/>
            <person name="Negre B."/>
            <person name="Newfeld S."/>
            <person name="Nielsen R."/>
            <person name="Noor M.A."/>
            <person name="O'Grady P."/>
            <person name="Pachter L."/>
            <person name="Papaceit M."/>
            <person name="Parisi M.J."/>
            <person name="Parisi M."/>
            <person name="Parts L."/>
            <person name="Pedersen J.S."/>
            <person name="Pesole G."/>
            <person name="Phillippy A.M."/>
            <person name="Ponting C.P."/>
            <person name="Pop M."/>
            <person name="Porcelli D."/>
            <person name="Powell J.R."/>
            <person name="Prohaska S."/>
            <person name="Pruitt K."/>
            <person name="Puig M."/>
            <person name="Quesneville H."/>
            <person name="Ram K.R."/>
            <person name="Rand D."/>
            <person name="Rasmussen M.D."/>
            <person name="Reed L.K."/>
            <person name="Reenan R."/>
            <person name="Reily A."/>
            <person name="Remington K.A."/>
            <person name="Rieger T.T."/>
            <person name="Ritchie M.G."/>
            <person name="Robin C."/>
            <person name="Rogers Y.H."/>
            <person name="Rohde C."/>
            <person name="Rozas J."/>
            <person name="Rubenfield M.J."/>
            <person name="Ruiz A."/>
            <person name="Russo S."/>
            <person name="Salzberg S.L."/>
            <person name="Sanchez-Gracia A."/>
            <person name="Saranga D.J."/>
            <person name="Sato H."/>
            <person name="Schaeffer S.W."/>
            <person name="Schatz M.C."/>
            <person name="Schlenke T."/>
            <person name="Schwartz R."/>
            <person name="Segarra C."/>
            <person name="Singh R.S."/>
            <person name="Sirot L."/>
            <person name="Sirota M."/>
            <person name="Sisneros N.B."/>
            <person name="Smith C.D."/>
            <person name="Smith T.F."/>
            <person name="Spieth J."/>
            <person name="Stage D.E."/>
            <person name="Stark A."/>
            <person name="Stephan W."/>
            <person name="Strausberg R.L."/>
            <person name="Strempel S."/>
            <person name="Sturgill D."/>
            <person name="Sutton G."/>
            <person name="Sutton G.G."/>
            <person name="Tao W."/>
            <person name="Teichmann S."/>
            <person name="Tobari Y.N."/>
            <person name="Tomimura Y."/>
            <person name="Tsolas J.M."/>
            <person name="Valente V.L."/>
            <person name="Venter E."/>
            <person name="Venter J.C."/>
            <person name="Vicario S."/>
            <person name="Vieira F.G."/>
            <person name="Vilella A.J."/>
            <person name="Villasante A."/>
            <person name="Walenz B."/>
            <person name="Wang J."/>
            <person name="Wasserman M."/>
            <person name="Watts T."/>
            <person name="Wilson D."/>
            <person name="Wilson R.K."/>
            <person name="Wing R.A."/>
            <person name="Wolfner M.F."/>
            <person name="Wong A."/>
            <person name="Wong G.K."/>
            <person name="Wu C.I."/>
            <person name="Wu G."/>
            <person name="Yamamoto D."/>
            <person name="Yang H.P."/>
            <person name="Yang S.P."/>
            <person name="Yorke J.A."/>
            <person name="Yoshida K."/>
            <person name="Zdobnov E."/>
            <person name="Zhang P."/>
            <person name="Zhang Y."/>
            <person name="Zimin A.V."/>
            <person name="Baldwin J."/>
            <person name="Abdouelleil A."/>
            <person name="Abdulkadir J."/>
            <person name="Abebe A."/>
            <person name="Abera B."/>
            <person name="Abreu J."/>
            <person name="Acer S.C."/>
            <person name="Aftuck L."/>
            <person name="Alexander A."/>
            <person name="An P."/>
            <person name="Anderson E."/>
            <person name="Anderson S."/>
            <person name="Arachi H."/>
            <person name="Azer M."/>
            <person name="Bachantsang P."/>
            <person name="Barry A."/>
            <person name="Bayul T."/>
            <person name="Berlin A."/>
            <person name="Bessette D."/>
            <person name="Bloom T."/>
            <person name="Blye J."/>
            <person name="Boguslavskiy L."/>
            <person name="Bonnet C."/>
            <person name="Boukhgalter B."/>
            <person name="Bourzgui I."/>
            <person name="Brown A."/>
            <person name="Cahill P."/>
            <person name="Channer S."/>
            <person name="Cheshatsang Y."/>
            <person name="Chuda L."/>
            <person name="Citroen M."/>
            <person name="Collymore A."/>
            <person name="Cooke P."/>
            <person name="Costello M."/>
            <person name="D'Aco K."/>
            <person name="Daza R."/>
            <person name="De Haan G."/>
            <person name="DeGray S."/>
            <person name="DeMaso C."/>
            <person name="Dhargay N."/>
            <person name="Dooley K."/>
            <person name="Dooley E."/>
            <person name="Doricent M."/>
            <person name="Dorje P."/>
            <person name="Dorjee K."/>
            <person name="Dupes A."/>
            <person name="Elong R."/>
            <person name="Falk J."/>
            <person name="Farina A."/>
            <person name="Faro S."/>
            <person name="Ferguson D."/>
            <person name="Fisher S."/>
            <person name="Foley C.D."/>
            <person name="Franke A."/>
            <person name="Friedrich D."/>
            <person name="Gadbois L."/>
            <person name="Gearin G."/>
            <person name="Gearin C.R."/>
            <person name="Giannoukos G."/>
            <person name="Goode T."/>
            <person name="Graham J."/>
            <person name="Grandbois E."/>
            <person name="Grewal S."/>
            <person name="Gyaltsen K."/>
            <person name="Hafez N."/>
            <person name="Hagos B."/>
            <person name="Hall J."/>
            <person name="Henson C."/>
            <person name="Hollinger A."/>
            <person name="Honan T."/>
            <person name="Huard M.D."/>
            <person name="Hughes L."/>
            <person name="Hurhula B."/>
            <person name="Husby M.E."/>
            <person name="Kamat A."/>
            <person name="Kanga B."/>
            <person name="Kashin S."/>
            <person name="Khazanovich D."/>
            <person name="Kisner P."/>
            <person name="Lance K."/>
            <person name="Lara M."/>
            <person name="Lee W."/>
            <person name="Lennon N."/>
            <person name="Letendre F."/>
            <person name="LeVine R."/>
            <person name="Lipovsky A."/>
            <person name="Liu X."/>
            <person name="Liu J."/>
            <person name="Liu S."/>
            <person name="Lokyitsang T."/>
            <person name="Lokyitsang Y."/>
            <person name="Lubonja R."/>
            <person name="Lui A."/>
            <person name="MacDonald P."/>
            <person name="Magnisalis V."/>
            <person name="Maru K."/>
            <person name="Matthews C."/>
            <person name="McCusker W."/>
            <person name="McDonough S."/>
            <person name="Mehta T."/>
            <person name="Meldrim J."/>
            <person name="Meneus L."/>
            <person name="Mihai O."/>
            <person name="Mihalev A."/>
            <person name="Mihova T."/>
            <person name="Mittelman R."/>
            <person name="Mlenga V."/>
            <person name="Montmayeur A."/>
            <person name="Mulrain L."/>
            <person name="Navidi A."/>
            <person name="Naylor J."/>
            <person name="Negash T."/>
            <person name="Nguyen T."/>
            <person name="Nguyen N."/>
            <person name="Nicol R."/>
            <person name="Norbu C."/>
            <person name="Norbu N."/>
            <person name="Novod N."/>
            <person name="O'Neill B."/>
            <person name="Osman S."/>
            <person name="Markiewicz E."/>
            <person name="Oyono O.L."/>
            <person name="Patti C."/>
            <person name="Phunkhang P."/>
            <person name="Pierre F."/>
            <person name="Priest M."/>
            <person name="Raghuraman S."/>
            <person name="Rege F."/>
            <person name="Reyes R."/>
            <person name="Rise C."/>
            <person name="Rogov P."/>
            <person name="Ross K."/>
            <person name="Ryan E."/>
            <person name="Settipalli S."/>
            <person name="Shea T."/>
            <person name="Sherpa N."/>
            <person name="Shi L."/>
            <person name="Shih D."/>
            <person name="Sparrow T."/>
            <person name="Spaulding J."/>
            <person name="Stalker J."/>
            <person name="Stange-Thomann N."/>
            <person name="Stavropoulos S."/>
            <person name="Stone C."/>
            <person name="Strader C."/>
            <person name="Tesfaye S."/>
            <person name="Thomson T."/>
            <person name="Thoulutsang Y."/>
            <person name="Thoulutsang D."/>
            <person name="Topham K."/>
            <person name="Topping I."/>
            <person name="Tsamla T."/>
            <person name="Vassiliev H."/>
            <person name="Vo A."/>
            <person name="Wangchuk T."/>
            <person name="Wangdi T."/>
            <person name="Weiand M."/>
            <person name="Wilkinson J."/>
            <person name="Wilson A."/>
            <person name="Yadav S."/>
            <person name="Young G."/>
            <person name="Yu Q."/>
            <person name="Zembek L."/>
            <person name="Zhong D."/>
            <person name="Zimmer A."/>
            <person name="Zwirko Z."/>
            <person name="Jaffe D.B."/>
            <person name="Alvarez P."/>
            <person name="Brockman W."/>
            <person name="Butler J."/>
            <person name="Chin C."/>
            <person name="Gnerre S."/>
            <person name="Grabherr M."/>
            <person name="Kleber M."/>
            <person name="Mauceli E."/>
            <person name="MacCallum I."/>
        </authorList>
    </citation>
    <scope>NUCLEOTIDE SEQUENCE [LARGE SCALE GENOMIC DNA]</scope>
    <source>
        <strain evidence="2">MSH-3 / Tucson 14011-0111.49</strain>
    </source>
</reference>
<protein>
    <submittedName>
        <fullName evidence="1">GL15379</fullName>
    </submittedName>
</protein>
<dbReference type="STRING" id="7234.B4HBC3"/>
<name>B4HBC3_DROPE</name>